<feature type="transmembrane region" description="Helical" evidence="10">
    <location>
        <begin position="577"/>
        <end position="600"/>
    </location>
</feature>
<feature type="region of interest" description="Disordered" evidence="9">
    <location>
        <begin position="1"/>
        <end position="99"/>
    </location>
</feature>
<feature type="DNA-binding region" description="HMG box" evidence="7">
    <location>
        <begin position="421"/>
        <end position="489"/>
    </location>
</feature>
<sequence>MADTAIAEMPNRKPRASRRALKDKNPSGNSANILAGKVSDATPSPIQTPSDSNPAKENHESLSQTRTSPKKSAKAAASKKQAKQKKTQPSSFEKELEEMQEKLQAMKLEKEKTEELLKEKDEILKTKEEDLAMKGREQDKLQMELKKLQKIKEFKPTMAFPIAQPVQDKKKKGCPEKKRPAPAYILWCKDQWAEIKKENPEADFKEVSNILGAKWKNVSAEEKKPYEERYQAEKEAYLKVTTKEKREVEAMHLLEEENKQKTAMELLEQYLQFKQEAEMENKKTKKEKDPLKPKHPMSAFFLFTNDRRPALAAENKTVTEVAKITGEEWKNMTEVQKLPYEEMARKNKEKYMQEMEVYKQNKEEEASNLKKEEEELMKLQKHEALQLLKKKEKTENIIKKTKEEQKKKKKEDMKNVDPNKPKKPASSYLLFSKEARKALLEERPGTNSTTITAMISLKWKEMKEEEKKGWNEKAAEAMEAYKKEVEEYNKSAAAASTSWWHAGFHLTTSIVGPTILTLPYAFRGLGWGPGFLCLTIMGLVTFYSYYLMSKVLDQCEKEGRRHIRFRELAADVLGSGWMYYFVIFIQTAINTGVGIGAILLSGECLKVYIASSLSSLHINACNNVLIMYSELSPNGSLKLYHFIAMVTVVMIVISQLPTFHSLRHINFVSLLLSLGYSFLVVGACIYAGTSKNAPAKDYSLESSTSTRLFNAFTSISIFAAIFGNGILPEIQATLAPPATGKMVKGLVMCYTVIFITFYSTAVSGYWVFGNKSSSNILNSLMPDEGPSLAPTWVLGLTVIFVLLQLLAIGLVYSQVAYEIMEQKSADVKQGMFSKRNLIPRIILRSLYMVLCGFFAAMLPFFGDISGVVGAVGFIPLDFILPMLLYNKTYKPAKSSFTYWMNISIIIVFTGAGLLGTFSSVRKLVLDASKFKLFSDDVVD</sequence>
<dbReference type="Gene3D" id="1.10.30.10">
    <property type="entry name" value="High mobility group box domain"/>
    <property type="match status" value="3"/>
</dbReference>
<feature type="transmembrane region" description="Helical" evidence="10">
    <location>
        <begin position="788"/>
        <end position="812"/>
    </location>
</feature>
<dbReference type="CDD" id="cd22006">
    <property type="entry name" value="HMG-box_AtHMGB6-like_rpt1"/>
    <property type="match status" value="1"/>
</dbReference>
<keyword evidence="8" id="KW-0175">Coiled coil</keyword>
<dbReference type="CDD" id="cd22007">
    <property type="entry name" value="HMG-box_AtHMGB6-like_rpt2"/>
    <property type="match status" value="1"/>
</dbReference>
<feature type="transmembrane region" description="Helical" evidence="10">
    <location>
        <begin position="639"/>
        <end position="656"/>
    </location>
</feature>
<feature type="transmembrane region" description="Helical" evidence="10">
    <location>
        <begin position="529"/>
        <end position="548"/>
    </location>
</feature>
<dbReference type="CDD" id="cd22008">
    <property type="entry name" value="HMG-box_AtHMGB6-like_rpt3"/>
    <property type="match status" value="1"/>
</dbReference>
<feature type="transmembrane region" description="Helical" evidence="10">
    <location>
        <begin position="898"/>
        <end position="920"/>
    </location>
</feature>
<keyword evidence="2" id="KW-0813">Transport</keyword>
<keyword evidence="4" id="KW-0029">Amino-acid transport</keyword>
<evidence type="ECO:0000313" key="12">
    <source>
        <dbReference type="EMBL" id="RXH95712.1"/>
    </source>
</evidence>
<feature type="transmembrane region" description="Helical" evidence="10">
    <location>
        <begin position="841"/>
        <end position="861"/>
    </location>
</feature>
<comment type="subcellular location">
    <subcellularLocation>
        <location evidence="1">Membrane</location>
    </subcellularLocation>
</comment>
<evidence type="ECO:0000259" key="11">
    <source>
        <dbReference type="PROSITE" id="PS50118"/>
    </source>
</evidence>
<reference evidence="12 13" key="1">
    <citation type="submission" date="2018-10" db="EMBL/GenBank/DDBJ databases">
        <title>A high-quality apple genome assembly.</title>
        <authorList>
            <person name="Hu J."/>
        </authorList>
    </citation>
    <scope>NUCLEOTIDE SEQUENCE [LARGE SCALE GENOMIC DNA]</scope>
    <source>
        <strain evidence="13">cv. HFTH1</strain>
        <tissue evidence="12">Young leaf</tissue>
    </source>
</reference>
<name>A0A498JQ50_MALDO</name>
<comment type="caution">
    <text evidence="12">The sequence shown here is derived from an EMBL/GenBank/DDBJ whole genome shotgun (WGS) entry which is preliminary data.</text>
</comment>
<organism evidence="12 13">
    <name type="scientific">Malus domestica</name>
    <name type="common">Apple</name>
    <name type="synonym">Pyrus malus</name>
    <dbReference type="NCBI Taxonomy" id="3750"/>
    <lineage>
        <taxon>Eukaryota</taxon>
        <taxon>Viridiplantae</taxon>
        <taxon>Streptophyta</taxon>
        <taxon>Embryophyta</taxon>
        <taxon>Tracheophyta</taxon>
        <taxon>Spermatophyta</taxon>
        <taxon>Magnoliopsida</taxon>
        <taxon>eudicotyledons</taxon>
        <taxon>Gunneridae</taxon>
        <taxon>Pentapetalae</taxon>
        <taxon>rosids</taxon>
        <taxon>fabids</taxon>
        <taxon>Rosales</taxon>
        <taxon>Rosaceae</taxon>
        <taxon>Amygdaloideae</taxon>
        <taxon>Maleae</taxon>
        <taxon>Malus</taxon>
    </lineage>
</organism>
<keyword evidence="7" id="KW-0539">Nucleus</keyword>
<feature type="domain" description="HMG box" evidence="11">
    <location>
        <begin position="293"/>
        <end position="359"/>
    </location>
</feature>
<keyword evidence="3 10" id="KW-0812">Transmembrane</keyword>
<feature type="region of interest" description="Disordered" evidence="9">
    <location>
        <begin position="392"/>
        <end position="426"/>
    </location>
</feature>
<dbReference type="GO" id="GO:0006865">
    <property type="term" value="P:amino acid transport"/>
    <property type="evidence" value="ECO:0007669"/>
    <property type="project" value="UniProtKB-KW"/>
</dbReference>
<feature type="compositionally biased region" description="Polar residues" evidence="9">
    <location>
        <begin position="41"/>
        <end position="53"/>
    </location>
</feature>
<feature type="compositionally biased region" description="Basic and acidic residues" evidence="9">
    <location>
        <begin position="277"/>
        <end position="292"/>
    </location>
</feature>
<dbReference type="PROSITE" id="PS50118">
    <property type="entry name" value="HMG_BOX_2"/>
    <property type="match status" value="3"/>
</dbReference>
<dbReference type="GO" id="GO:0016020">
    <property type="term" value="C:membrane"/>
    <property type="evidence" value="ECO:0007669"/>
    <property type="project" value="UniProtKB-SubCell"/>
</dbReference>
<dbReference type="EMBL" id="RDQH01000332">
    <property type="protein sequence ID" value="RXH95712.1"/>
    <property type="molecule type" value="Genomic_DNA"/>
</dbReference>
<feature type="transmembrane region" description="Helical" evidence="10">
    <location>
        <begin position="668"/>
        <end position="688"/>
    </location>
</feature>
<evidence type="ECO:0000256" key="1">
    <source>
        <dbReference type="ARBA" id="ARBA00004370"/>
    </source>
</evidence>
<gene>
    <name evidence="12" type="ORF">DVH24_008212</name>
</gene>
<feature type="coiled-coil region" evidence="8">
    <location>
        <begin position="460"/>
        <end position="498"/>
    </location>
</feature>
<dbReference type="Pfam" id="PF00505">
    <property type="entry name" value="HMG_box"/>
    <property type="match status" value="3"/>
</dbReference>
<evidence type="ECO:0000256" key="5">
    <source>
        <dbReference type="ARBA" id="ARBA00022989"/>
    </source>
</evidence>
<dbReference type="Pfam" id="PF01490">
    <property type="entry name" value="Aa_trans"/>
    <property type="match status" value="1"/>
</dbReference>
<keyword evidence="6 10" id="KW-0472">Membrane</keyword>
<dbReference type="PANTHER" id="PTHR46912">
    <property type="entry name" value="HIGH MOBILITY GROUP B PROTEIN 13"/>
    <property type="match status" value="1"/>
</dbReference>
<keyword evidence="7" id="KW-0238">DNA-binding</keyword>
<keyword evidence="13" id="KW-1185">Reference proteome</keyword>
<dbReference type="Proteomes" id="UP000290289">
    <property type="component" value="Chromosome 6"/>
</dbReference>
<evidence type="ECO:0000256" key="10">
    <source>
        <dbReference type="SAM" id="Phobius"/>
    </source>
</evidence>
<proteinExistence type="predicted"/>
<dbReference type="CDD" id="cd00637">
    <property type="entry name" value="7tm_classA_rhodopsin-like"/>
    <property type="match status" value="1"/>
</dbReference>
<dbReference type="GO" id="GO:0005634">
    <property type="term" value="C:nucleus"/>
    <property type="evidence" value="ECO:0007669"/>
    <property type="project" value="UniProtKB-UniRule"/>
</dbReference>
<dbReference type="InterPro" id="IPR013057">
    <property type="entry name" value="AA_transpt_TM"/>
</dbReference>
<feature type="DNA-binding region" description="HMG box" evidence="7">
    <location>
        <begin position="177"/>
        <end position="245"/>
    </location>
</feature>
<evidence type="ECO:0000256" key="4">
    <source>
        <dbReference type="ARBA" id="ARBA00022970"/>
    </source>
</evidence>
<evidence type="ECO:0000256" key="7">
    <source>
        <dbReference type="PROSITE-ProRule" id="PRU00267"/>
    </source>
</evidence>
<dbReference type="SMART" id="SM00398">
    <property type="entry name" value="HMG"/>
    <property type="match status" value="3"/>
</dbReference>
<evidence type="ECO:0000313" key="13">
    <source>
        <dbReference type="Proteomes" id="UP000290289"/>
    </source>
</evidence>
<feature type="domain" description="HMG box" evidence="11">
    <location>
        <begin position="421"/>
        <end position="489"/>
    </location>
</feature>
<accession>A0A498JQ50</accession>
<evidence type="ECO:0000256" key="9">
    <source>
        <dbReference type="SAM" id="MobiDB-lite"/>
    </source>
</evidence>
<protein>
    <recommendedName>
        <fullName evidence="11">HMG box domain-containing protein</fullName>
    </recommendedName>
</protein>
<feature type="transmembrane region" description="Helical" evidence="10">
    <location>
        <begin position="867"/>
        <end position="886"/>
    </location>
</feature>
<dbReference type="InterPro" id="IPR009071">
    <property type="entry name" value="HMG_box_dom"/>
</dbReference>
<evidence type="ECO:0000256" key="8">
    <source>
        <dbReference type="SAM" id="Coils"/>
    </source>
</evidence>
<dbReference type="AlphaFoldDB" id="A0A498JQ50"/>
<evidence type="ECO:0000256" key="2">
    <source>
        <dbReference type="ARBA" id="ARBA00022448"/>
    </source>
</evidence>
<dbReference type="InterPro" id="IPR044601">
    <property type="entry name" value="HMGB6/HMGB13"/>
</dbReference>
<evidence type="ECO:0000256" key="6">
    <source>
        <dbReference type="ARBA" id="ARBA00023136"/>
    </source>
</evidence>
<dbReference type="SUPFAM" id="SSF47095">
    <property type="entry name" value="HMG-box"/>
    <property type="match status" value="3"/>
</dbReference>
<feature type="transmembrane region" description="Helical" evidence="10">
    <location>
        <begin position="747"/>
        <end position="768"/>
    </location>
</feature>
<dbReference type="InterPro" id="IPR036910">
    <property type="entry name" value="HMG_box_dom_sf"/>
</dbReference>
<keyword evidence="5 10" id="KW-1133">Transmembrane helix</keyword>
<dbReference type="GO" id="GO:0003677">
    <property type="term" value="F:DNA binding"/>
    <property type="evidence" value="ECO:0007669"/>
    <property type="project" value="UniProtKB-UniRule"/>
</dbReference>
<feature type="region of interest" description="Disordered" evidence="9">
    <location>
        <begin position="277"/>
        <end position="296"/>
    </location>
</feature>
<evidence type="ECO:0000256" key="3">
    <source>
        <dbReference type="ARBA" id="ARBA00022692"/>
    </source>
</evidence>
<feature type="transmembrane region" description="Helical" evidence="10">
    <location>
        <begin position="708"/>
        <end position="727"/>
    </location>
</feature>
<feature type="domain" description="HMG box" evidence="11">
    <location>
        <begin position="177"/>
        <end position="245"/>
    </location>
</feature>
<feature type="compositionally biased region" description="Basic and acidic residues" evidence="9">
    <location>
        <begin position="392"/>
        <end position="420"/>
    </location>
</feature>
<feature type="DNA-binding region" description="HMG box" evidence="7">
    <location>
        <begin position="293"/>
        <end position="359"/>
    </location>
</feature>
<dbReference type="PANTHER" id="PTHR46912:SF1">
    <property type="entry name" value="HIGH MOBILITY GROUP B PROTEIN 13"/>
    <property type="match status" value="1"/>
</dbReference>